<feature type="domain" description="TLC" evidence="14">
    <location>
        <begin position="132"/>
        <end position="334"/>
    </location>
</feature>
<dbReference type="AlphaFoldDB" id="A0A7M5X688"/>
<evidence type="ECO:0000256" key="11">
    <source>
        <dbReference type="PROSITE-ProRule" id="PRU00205"/>
    </source>
</evidence>
<keyword evidence="8" id="KW-0443">Lipid metabolism</keyword>
<dbReference type="InterPro" id="IPR006634">
    <property type="entry name" value="TLC-dom"/>
</dbReference>
<feature type="transmembrane region" description="Helical" evidence="13">
    <location>
        <begin position="41"/>
        <end position="58"/>
    </location>
</feature>
<evidence type="ECO:0000256" key="1">
    <source>
        <dbReference type="ARBA" id="ARBA00004477"/>
    </source>
</evidence>
<feature type="transmembrane region" description="Helical" evidence="13">
    <location>
        <begin position="213"/>
        <end position="241"/>
    </location>
</feature>
<dbReference type="CDD" id="cd00086">
    <property type="entry name" value="homeodomain"/>
    <property type="match status" value="1"/>
</dbReference>
<dbReference type="InterPro" id="IPR016439">
    <property type="entry name" value="Lag1/Lac1-like"/>
</dbReference>
<feature type="transmembrane region" description="Helical" evidence="13">
    <location>
        <begin position="262"/>
        <end position="281"/>
    </location>
</feature>
<evidence type="ECO:0000256" key="4">
    <source>
        <dbReference type="ARBA" id="ARBA00022679"/>
    </source>
</evidence>
<dbReference type="Gene3D" id="1.10.10.60">
    <property type="entry name" value="Homeodomain-like"/>
    <property type="match status" value="1"/>
</dbReference>
<dbReference type="EnsemblMetazoa" id="CLYHEMT018387.1">
    <property type="protein sequence ID" value="CLYHEMP018387.1"/>
    <property type="gene ID" value="CLYHEMG018387"/>
</dbReference>
<feature type="compositionally biased region" description="Polar residues" evidence="12">
    <location>
        <begin position="351"/>
        <end position="362"/>
    </location>
</feature>
<dbReference type="InterPro" id="IPR001356">
    <property type="entry name" value="HD"/>
</dbReference>
<dbReference type="UniPathway" id="UPA00222"/>
<dbReference type="Pfam" id="PF03798">
    <property type="entry name" value="TRAM_LAG1_CLN8"/>
    <property type="match status" value="1"/>
</dbReference>
<keyword evidence="4" id="KW-0808">Transferase</keyword>
<dbReference type="GO" id="GO:0005789">
    <property type="term" value="C:endoplasmic reticulum membrane"/>
    <property type="evidence" value="ECO:0007669"/>
    <property type="project" value="UniProtKB-SubCell"/>
</dbReference>
<keyword evidence="16" id="KW-1185">Reference proteome</keyword>
<comment type="subcellular location">
    <subcellularLocation>
        <location evidence="1">Endoplasmic reticulum membrane</location>
        <topology evidence="1">Multi-pass membrane protein</topology>
    </subcellularLocation>
</comment>
<dbReference type="FunFam" id="1.10.10.60:FF:000020">
    <property type="entry name" value="Ceramide synthase 5"/>
    <property type="match status" value="1"/>
</dbReference>
<evidence type="ECO:0000256" key="5">
    <source>
        <dbReference type="ARBA" id="ARBA00022692"/>
    </source>
</evidence>
<name>A0A7M5X688_9CNID</name>
<evidence type="ECO:0000313" key="16">
    <source>
        <dbReference type="Proteomes" id="UP000594262"/>
    </source>
</evidence>
<comment type="catalytic activity">
    <reaction evidence="10">
        <text>sphinganine + octadecanoyl-CoA = N-(octadecanoyl)-sphinganine + CoA + H(+)</text>
        <dbReference type="Rhea" id="RHEA:36547"/>
        <dbReference type="ChEBI" id="CHEBI:15378"/>
        <dbReference type="ChEBI" id="CHEBI:57287"/>
        <dbReference type="ChEBI" id="CHEBI:57394"/>
        <dbReference type="ChEBI" id="CHEBI:57817"/>
        <dbReference type="ChEBI" id="CHEBI:67033"/>
    </reaction>
    <physiologicalReaction direction="left-to-right" evidence="10">
        <dbReference type="Rhea" id="RHEA:36548"/>
    </physiologicalReaction>
</comment>
<comment type="pathway">
    <text evidence="3">Sphingolipid metabolism.</text>
</comment>
<keyword evidence="6" id="KW-0256">Endoplasmic reticulum</keyword>
<reference evidence="15" key="1">
    <citation type="submission" date="2021-01" db="UniProtKB">
        <authorList>
            <consortium name="EnsemblMetazoa"/>
        </authorList>
    </citation>
    <scope>IDENTIFICATION</scope>
</reference>
<dbReference type="GO" id="GO:0046513">
    <property type="term" value="P:ceramide biosynthetic process"/>
    <property type="evidence" value="ECO:0007669"/>
    <property type="project" value="InterPro"/>
</dbReference>
<dbReference type="InterPro" id="IPR009057">
    <property type="entry name" value="Homeodomain-like_sf"/>
</dbReference>
<dbReference type="PROSITE" id="PS50922">
    <property type="entry name" value="TLC"/>
    <property type="match status" value="1"/>
</dbReference>
<dbReference type="PIRSF" id="PIRSF005225">
    <property type="entry name" value="LAG1_LAC1"/>
    <property type="match status" value="1"/>
</dbReference>
<keyword evidence="5 11" id="KW-0812">Transmembrane</keyword>
<keyword evidence="9 11" id="KW-0472">Membrane</keyword>
<feature type="region of interest" description="Disordered" evidence="12">
    <location>
        <begin position="341"/>
        <end position="368"/>
    </location>
</feature>
<evidence type="ECO:0000256" key="2">
    <source>
        <dbReference type="ARBA" id="ARBA00004760"/>
    </source>
</evidence>
<accession>A0A7M5X688</accession>
<evidence type="ECO:0000256" key="9">
    <source>
        <dbReference type="ARBA" id="ARBA00023136"/>
    </source>
</evidence>
<evidence type="ECO:0000259" key="14">
    <source>
        <dbReference type="PROSITE" id="PS50922"/>
    </source>
</evidence>
<evidence type="ECO:0000256" key="8">
    <source>
        <dbReference type="ARBA" id="ARBA00023098"/>
    </source>
</evidence>
<keyword evidence="7 13" id="KW-1133">Transmembrane helix</keyword>
<protein>
    <recommendedName>
        <fullName evidence="14">TLC domain-containing protein</fullName>
    </recommendedName>
</protein>
<evidence type="ECO:0000256" key="12">
    <source>
        <dbReference type="SAM" id="MobiDB-lite"/>
    </source>
</evidence>
<proteinExistence type="predicted"/>
<evidence type="ECO:0000256" key="10">
    <source>
        <dbReference type="ARBA" id="ARBA00049036"/>
    </source>
</evidence>
<dbReference type="SMART" id="SM00724">
    <property type="entry name" value="TLC"/>
    <property type="match status" value="1"/>
</dbReference>
<evidence type="ECO:0000256" key="7">
    <source>
        <dbReference type="ARBA" id="ARBA00022989"/>
    </source>
</evidence>
<feature type="transmembrane region" description="Helical" evidence="13">
    <location>
        <begin position="183"/>
        <end position="201"/>
    </location>
</feature>
<evidence type="ECO:0000256" key="6">
    <source>
        <dbReference type="ARBA" id="ARBA00022824"/>
    </source>
</evidence>
<dbReference type="PANTHER" id="PTHR12560">
    <property type="entry name" value="LONGEVITY ASSURANCE FACTOR 1 LAG1"/>
    <property type="match status" value="1"/>
</dbReference>
<sequence>MEAISSIIWNDDFWLPEGFTWKDLDLEMTPGGIRHPQFSDLYYVPIIALVLLLIRIIFERFIALPFCVYLGITNTTSKYEQNAICEKVFKEVTANPNKEHIDGLIKQLGWSQGRVQRWFRKRRKANQLPLLKKATESCWRCVFYFWLFCFGGYTILPTDWFYDTRQWMIGYIREQDFNNYMRSYYLMELGFYFSLLFSQFIDAKRKDFWQMFIHHIVTIALIFSSFAISHCRIGVVIMFIHDASDFWLEGAKVFNYAKIQKVCDGLFVMFALTFFITRWVYYPFWVLEAFIFKVPELIGPWKGHWLECTWLIILQILHFYWGGLIVHMVYKLLTQGKVDRDTRSEDESSGDETPTQPTTSAAVNKKKK</sequence>
<evidence type="ECO:0000313" key="15">
    <source>
        <dbReference type="EnsemblMetazoa" id="CLYHEMP018387.1"/>
    </source>
</evidence>
<dbReference type="GO" id="GO:0003677">
    <property type="term" value="F:DNA binding"/>
    <property type="evidence" value="ECO:0007669"/>
    <property type="project" value="InterPro"/>
</dbReference>
<evidence type="ECO:0000256" key="3">
    <source>
        <dbReference type="ARBA" id="ARBA00004991"/>
    </source>
</evidence>
<evidence type="ECO:0000256" key="13">
    <source>
        <dbReference type="SAM" id="Phobius"/>
    </source>
</evidence>
<comment type="pathway">
    <text evidence="2">Lipid metabolism; sphingolipid metabolism.</text>
</comment>
<dbReference type="Proteomes" id="UP000594262">
    <property type="component" value="Unplaced"/>
</dbReference>
<dbReference type="GO" id="GO:0050291">
    <property type="term" value="F:sphingosine N-acyltransferase activity"/>
    <property type="evidence" value="ECO:0007669"/>
    <property type="project" value="InterPro"/>
</dbReference>
<dbReference type="PANTHER" id="PTHR12560:SF0">
    <property type="entry name" value="LD18904P"/>
    <property type="match status" value="1"/>
</dbReference>
<feature type="transmembrane region" description="Helical" evidence="13">
    <location>
        <begin position="310"/>
        <end position="330"/>
    </location>
</feature>
<feature type="transmembrane region" description="Helical" evidence="13">
    <location>
        <begin position="143"/>
        <end position="162"/>
    </location>
</feature>
<dbReference type="SUPFAM" id="SSF46689">
    <property type="entry name" value="Homeodomain-like"/>
    <property type="match status" value="1"/>
</dbReference>
<organism evidence="15 16">
    <name type="scientific">Clytia hemisphaerica</name>
    <dbReference type="NCBI Taxonomy" id="252671"/>
    <lineage>
        <taxon>Eukaryota</taxon>
        <taxon>Metazoa</taxon>
        <taxon>Cnidaria</taxon>
        <taxon>Hydrozoa</taxon>
        <taxon>Hydroidolina</taxon>
        <taxon>Leptothecata</taxon>
        <taxon>Obeliida</taxon>
        <taxon>Clytiidae</taxon>
        <taxon>Clytia</taxon>
    </lineage>
</organism>
<dbReference type="OrthoDB" id="537032at2759"/>